<sequence length="39" mass="4465">MFSATFLQILVYVGLTWTGLGALALVILLIRDWKRGELW</sequence>
<evidence type="ECO:0000313" key="3">
    <source>
        <dbReference type="Proteomes" id="UP001476282"/>
    </source>
</evidence>
<evidence type="ECO:0000313" key="2">
    <source>
        <dbReference type="EMBL" id="GAA5482156.1"/>
    </source>
</evidence>
<feature type="transmembrane region" description="Helical" evidence="1">
    <location>
        <begin position="6"/>
        <end position="30"/>
    </location>
</feature>
<name>A0ABP9UKM5_9BACT</name>
<keyword evidence="3" id="KW-1185">Reference proteome</keyword>
<gene>
    <name evidence="2" type="ORF">Hsar01_01373</name>
</gene>
<protein>
    <submittedName>
        <fullName evidence="2">Uncharacterized protein</fullName>
    </submittedName>
</protein>
<proteinExistence type="predicted"/>
<organism evidence="2 3">
    <name type="scientific">Haloferula sargassicola</name>
    <dbReference type="NCBI Taxonomy" id="490096"/>
    <lineage>
        <taxon>Bacteria</taxon>
        <taxon>Pseudomonadati</taxon>
        <taxon>Verrucomicrobiota</taxon>
        <taxon>Verrucomicrobiia</taxon>
        <taxon>Verrucomicrobiales</taxon>
        <taxon>Verrucomicrobiaceae</taxon>
        <taxon>Haloferula</taxon>
    </lineage>
</organism>
<keyword evidence="1" id="KW-0812">Transmembrane</keyword>
<keyword evidence="1" id="KW-1133">Transmembrane helix</keyword>
<evidence type="ECO:0000256" key="1">
    <source>
        <dbReference type="SAM" id="Phobius"/>
    </source>
</evidence>
<dbReference type="Proteomes" id="UP001476282">
    <property type="component" value="Unassembled WGS sequence"/>
</dbReference>
<accession>A0ABP9UKM5</accession>
<dbReference type="EMBL" id="BAABRI010000006">
    <property type="protein sequence ID" value="GAA5482156.1"/>
    <property type="molecule type" value="Genomic_DNA"/>
</dbReference>
<keyword evidence="1" id="KW-0472">Membrane</keyword>
<comment type="caution">
    <text evidence="2">The sequence shown here is derived from an EMBL/GenBank/DDBJ whole genome shotgun (WGS) entry which is preliminary data.</text>
</comment>
<reference evidence="2 3" key="1">
    <citation type="submission" date="2024-02" db="EMBL/GenBank/DDBJ databases">
        <title>Haloferula sargassicola NBRC 104335.</title>
        <authorList>
            <person name="Ichikawa N."/>
            <person name="Katano-Makiyama Y."/>
            <person name="Hidaka K."/>
        </authorList>
    </citation>
    <scope>NUCLEOTIDE SEQUENCE [LARGE SCALE GENOMIC DNA]</scope>
    <source>
        <strain evidence="2 3">NBRC 104335</strain>
    </source>
</reference>